<evidence type="ECO:0000313" key="11">
    <source>
        <dbReference type="EMBL" id="ABF41857.1"/>
    </source>
</evidence>
<comment type="pathway">
    <text evidence="1">Pyrimidine metabolism; CTP biosynthesis via de novo pathway; CTP from UDP: step 2/2.</text>
</comment>
<dbReference type="InterPro" id="IPR029062">
    <property type="entry name" value="Class_I_gatase-like"/>
</dbReference>
<evidence type="ECO:0000256" key="6">
    <source>
        <dbReference type="ARBA" id="ARBA00022840"/>
    </source>
</evidence>
<comment type="similarity">
    <text evidence="2">Belongs to the CTP synthase family.</text>
</comment>
<dbReference type="Gene3D" id="3.40.50.880">
    <property type="match status" value="1"/>
</dbReference>
<dbReference type="EMBL" id="CP000360">
    <property type="protein sequence ID" value="ABF41857.1"/>
    <property type="molecule type" value="Genomic_DNA"/>
</dbReference>
<dbReference type="GO" id="GO:0003883">
    <property type="term" value="F:CTP synthase activity"/>
    <property type="evidence" value="ECO:0007669"/>
    <property type="project" value="UniProtKB-EC"/>
</dbReference>
<dbReference type="NCBIfam" id="NF004836">
    <property type="entry name" value="PRK06186.1"/>
    <property type="match status" value="1"/>
</dbReference>
<dbReference type="UniPathway" id="UPA00159">
    <property type="reaction ID" value="UER00277"/>
</dbReference>
<keyword evidence="4 11" id="KW-0436">Ligase</keyword>
<dbReference type="RefSeq" id="WP_011523658.1">
    <property type="nucleotide sequence ID" value="NC_008009.1"/>
</dbReference>
<keyword evidence="8" id="KW-0665">Pyrimidine biosynthesis</keyword>
<name>Q1IMP3_KORVE</name>
<comment type="catalytic activity">
    <reaction evidence="9">
        <text>UTP + L-glutamine + ATP + H2O = CTP + L-glutamate + ADP + phosphate + 2 H(+)</text>
        <dbReference type="Rhea" id="RHEA:26426"/>
        <dbReference type="ChEBI" id="CHEBI:15377"/>
        <dbReference type="ChEBI" id="CHEBI:15378"/>
        <dbReference type="ChEBI" id="CHEBI:29985"/>
        <dbReference type="ChEBI" id="CHEBI:30616"/>
        <dbReference type="ChEBI" id="CHEBI:37563"/>
        <dbReference type="ChEBI" id="CHEBI:43474"/>
        <dbReference type="ChEBI" id="CHEBI:46398"/>
        <dbReference type="ChEBI" id="CHEBI:58359"/>
        <dbReference type="ChEBI" id="CHEBI:456216"/>
        <dbReference type="EC" id="6.3.4.2"/>
    </reaction>
</comment>
<reference evidence="11 12" key="1">
    <citation type="journal article" date="2009" name="Appl. Environ. Microbiol.">
        <title>Three genomes from the phylum Acidobacteria provide insight into the lifestyles of these microorganisms in soils.</title>
        <authorList>
            <person name="Ward N.L."/>
            <person name="Challacombe J.F."/>
            <person name="Janssen P.H."/>
            <person name="Henrissat B."/>
            <person name="Coutinho P.M."/>
            <person name="Wu M."/>
            <person name="Xie G."/>
            <person name="Haft D.H."/>
            <person name="Sait M."/>
            <person name="Badger J."/>
            <person name="Barabote R.D."/>
            <person name="Bradley B."/>
            <person name="Brettin T.S."/>
            <person name="Brinkac L.M."/>
            <person name="Bruce D."/>
            <person name="Creasy T."/>
            <person name="Daugherty S.C."/>
            <person name="Davidsen T.M."/>
            <person name="DeBoy R.T."/>
            <person name="Detter J.C."/>
            <person name="Dodson R.J."/>
            <person name="Durkin A.S."/>
            <person name="Ganapathy A."/>
            <person name="Gwinn-Giglio M."/>
            <person name="Han C.S."/>
            <person name="Khouri H."/>
            <person name="Kiss H."/>
            <person name="Kothari S.P."/>
            <person name="Madupu R."/>
            <person name="Nelson K.E."/>
            <person name="Nelson W.C."/>
            <person name="Paulsen I."/>
            <person name="Penn K."/>
            <person name="Ren Q."/>
            <person name="Rosovitz M.J."/>
            <person name="Selengut J.D."/>
            <person name="Shrivastava S."/>
            <person name="Sullivan S.A."/>
            <person name="Tapia R."/>
            <person name="Thompson L.S."/>
            <person name="Watkins K.L."/>
            <person name="Yang Q."/>
            <person name="Yu C."/>
            <person name="Zafar N."/>
            <person name="Zhou L."/>
            <person name="Kuske C.R."/>
        </authorList>
    </citation>
    <scope>NUCLEOTIDE SEQUENCE [LARGE SCALE GENOMIC DNA]</scope>
    <source>
        <strain evidence="11 12">Ellin345</strain>
    </source>
</reference>
<evidence type="ECO:0000256" key="8">
    <source>
        <dbReference type="ARBA" id="ARBA00022975"/>
    </source>
</evidence>
<dbReference type="GO" id="GO:0019856">
    <property type="term" value="P:pyrimidine nucleobase biosynthetic process"/>
    <property type="evidence" value="ECO:0007669"/>
    <property type="project" value="TreeGrafter"/>
</dbReference>
<dbReference type="eggNOG" id="COG0504">
    <property type="taxonomic scope" value="Bacteria"/>
</dbReference>
<dbReference type="PANTHER" id="PTHR11550">
    <property type="entry name" value="CTP SYNTHASE"/>
    <property type="match status" value="1"/>
</dbReference>
<evidence type="ECO:0000256" key="4">
    <source>
        <dbReference type="ARBA" id="ARBA00022598"/>
    </source>
</evidence>
<evidence type="ECO:0000256" key="5">
    <source>
        <dbReference type="ARBA" id="ARBA00022741"/>
    </source>
</evidence>
<dbReference type="GO" id="GO:0005829">
    <property type="term" value="C:cytosol"/>
    <property type="evidence" value="ECO:0007669"/>
    <property type="project" value="TreeGrafter"/>
</dbReference>
<dbReference type="AlphaFoldDB" id="Q1IMP3"/>
<dbReference type="Proteomes" id="UP000002432">
    <property type="component" value="Chromosome"/>
</dbReference>
<keyword evidence="7" id="KW-0315">Glutamine amidotransferase</keyword>
<dbReference type="STRING" id="204669.Acid345_2856"/>
<evidence type="ECO:0000256" key="9">
    <source>
        <dbReference type="ARBA" id="ARBA00047781"/>
    </source>
</evidence>
<dbReference type="Pfam" id="PF00117">
    <property type="entry name" value="GATase"/>
    <property type="match status" value="1"/>
</dbReference>
<dbReference type="GO" id="GO:0042802">
    <property type="term" value="F:identical protein binding"/>
    <property type="evidence" value="ECO:0007669"/>
    <property type="project" value="TreeGrafter"/>
</dbReference>
<proteinExistence type="inferred from homology"/>
<protein>
    <recommendedName>
        <fullName evidence="3">CTP synthase (glutamine hydrolyzing)</fullName>
        <ecNumber evidence="3">6.3.4.2</ecNumber>
    </recommendedName>
</protein>
<dbReference type="OrthoDB" id="3286005at2"/>
<dbReference type="InterPro" id="IPR004468">
    <property type="entry name" value="CTP_synthase"/>
</dbReference>
<dbReference type="EC" id="6.3.4.2" evidence="3"/>
<dbReference type="InterPro" id="IPR017926">
    <property type="entry name" value="GATASE"/>
</dbReference>
<dbReference type="SUPFAM" id="SSF52317">
    <property type="entry name" value="Class I glutamine amidotransferase-like"/>
    <property type="match status" value="1"/>
</dbReference>
<keyword evidence="12" id="KW-1185">Reference proteome</keyword>
<dbReference type="GO" id="GO:0005524">
    <property type="term" value="F:ATP binding"/>
    <property type="evidence" value="ECO:0007669"/>
    <property type="project" value="UniProtKB-KW"/>
</dbReference>
<evidence type="ECO:0000256" key="1">
    <source>
        <dbReference type="ARBA" id="ARBA00005171"/>
    </source>
</evidence>
<evidence type="ECO:0000256" key="2">
    <source>
        <dbReference type="ARBA" id="ARBA00007533"/>
    </source>
</evidence>
<keyword evidence="6" id="KW-0067">ATP-binding</keyword>
<dbReference type="GO" id="GO:0044210">
    <property type="term" value="P:'de novo' CTP biosynthetic process"/>
    <property type="evidence" value="ECO:0007669"/>
    <property type="project" value="UniProtKB-UniPathway"/>
</dbReference>
<evidence type="ECO:0000259" key="10">
    <source>
        <dbReference type="Pfam" id="PF00117"/>
    </source>
</evidence>
<evidence type="ECO:0000256" key="3">
    <source>
        <dbReference type="ARBA" id="ARBA00012291"/>
    </source>
</evidence>
<evidence type="ECO:0000256" key="7">
    <source>
        <dbReference type="ARBA" id="ARBA00022962"/>
    </source>
</evidence>
<gene>
    <name evidence="11" type="ordered locus">Acid345_2856</name>
</gene>
<organism evidence="11 12">
    <name type="scientific">Koribacter versatilis (strain Ellin345)</name>
    <dbReference type="NCBI Taxonomy" id="204669"/>
    <lineage>
        <taxon>Bacteria</taxon>
        <taxon>Pseudomonadati</taxon>
        <taxon>Acidobacteriota</taxon>
        <taxon>Terriglobia</taxon>
        <taxon>Terriglobales</taxon>
        <taxon>Candidatus Korobacteraceae</taxon>
        <taxon>Candidatus Korobacter</taxon>
    </lineage>
</organism>
<sequence>MAKSCRVALLGDYNAAVTAHQAIPEALRLAGQDLGVQVEWIWLHTSVLRDPEKQFADFSGVWCVPASPYANTEGVLEAIRYAREQRVPFLGTCGGFQHAVLEFARNVLGIADAEHAENNPGAGTAVITPLACSLVEQSEEITLGEHGILREAYGKEKISEGYRCSYGVNPEFQQRLFSGALKPAAWGASGEIRGAELDGHPFFVGTLFQSERRALKGEAPPLAIAFLDAMN</sequence>
<dbReference type="KEGG" id="aba:Acid345_2856"/>
<dbReference type="EnsemblBacteria" id="ABF41857">
    <property type="protein sequence ID" value="ABF41857"/>
    <property type="gene ID" value="Acid345_2856"/>
</dbReference>
<keyword evidence="5" id="KW-0547">Nucleotide-binding</keyword>
<accession>Q1IMP3</accession>
<dbReference type="PANTHER" id="PTHR11550:SF0">
    <property type="entry name" value="CTP SYNTHASE-RELATED"/>
    <property type="match status" value="1"/>
</dbReference>
<evidence type="ECO:0000313" key="12">
    <source>
        <dbReference type="Proteomes" id="UP000002432"/>
    </source>
</evidence>
<feature type="domain" description="Glutamine amidotransferase" evidence="10">
    <location>
        <begin position="23"/>
        <end position="203"/>
    </location>
</feature>
<dbReference type="HOGENOM" id="CLU_081279_0_0_0"/>